<dbReference type="KEGG" id="csl:COCSUDRAFT_57519"/>
<dbReference type="Proteomes" id="UP000007264">
    <property type="component" value="Unassembled WGS sequence"/>
</dbReference>
<feature type="compositionally biased region" description="Low complexity" evidence="6">
    <location>
        <begin position="7"/>
        <end position="25"/>
    </location>
</feature>
<accession>I0YPP8</accession>
<dbReference type="AlphaFoldDB" id="I0YPP8"/>
<dbReference type="eggNOG" id="KOG4581">
    <property type="taxonomic scope" value="Eukaryota"/>
</dbReference>
<keyword evidence="2" id="KW-0808">Transferase</keyword>
<protein>
    <recommendedName>
        <fullName evidence="10">1,4-dihydroxy-2-naphthoate phytyltransferase</fullName>
    </recommendedName>
</protein>
<comment type="caution">
    <text evidence="8">The sequence shown here is derived from an EMBL/GenBank/DDBJ whole genome shotgun (WGS) entry which is preliminary data.</text>
</comment>
<dbReference type="GO" id="GO:0016020">
    <property type="term" value="C:membrane"/>
    <property type="evidence" value="ECO:0007669"/>
    <property type="project" value="UniProtKB-SubCell"/>
</dbReference>
<feature type="transmembrane region" description="Helical" evidence="7">
    <location>
        <begin position="360"/>
        <end position="379"/>
    </location>
</feature>
<evidence type="ECO:0000313" key="8">
    <source>
        <dbReference type="EMBL" id="EIE20367.1"/>
    </source>
</evidence>
<dbReference type="InterPro" id="IPR011937">
    <property type="entry name" value="DHNA_phytyltransferase_MenA"/>
</dbReference>
<dbReference type="GeneID" id="17038343"/>
<feature type="transmembrane region" description="Helical" evidence="7">
    <location>
        <begin position="106"/>
        <end position="131"/>
    </location>
</feature>
<dbReference type="PANTHER" id="PTHR13929">
    <property type="entry name" value="1,4-DIHYDROXY-2-NAPHTHOATE OCTAPRENYLTRANSFERASE"/>
    <property type="match status" value="1"/>
</dbReference>
<feature type="transmembrane region" description="Helical" evidence="7">
    <location>
        <begin position="317"/>
        <end position="339"/>
    </location>
</feature>
<comment type="subcellular location">
    <subcellularLocation>
        <location evidence="1">Membrane</location>
        <topology evidence="1">Multi-pass membrane protein</topology>
    </subcellularLocation>
</comment>
<evidence type="ECO:0000313" key="9">
    <source>
        <dbReference type="Proteomes" id="UP000007264"/>
    </source>
</evidence>
<dbReference type="GO" id="GO:0004659">
    <property type="term" value="F:prenyltransferase activity"/>
    <property type="evidence" value="ECO:0007669"/>
    <property type="project" value="InterPro"/>
</dbReference>
<reference evidence="8 9" key="1">
    <citation type="journal article" date="2012" name="Genome Biol.">
        <title>The genome of the polar eukaryotic microalga coccomyxa subellipsoidea reveals traits of cold adaptation.</title>
        <authorList>
            <person name="Blanc G."/>
            <person name="Agarkova I."/>
            <person name="Grimwood J."/>
            <person name="Kuo A."/>
            <person name="Brueggeman A."/>
            <person name="Dunigan D."/>
            <person name="Gurnon J."/>
            <person name="Ladunga I."/>
            <person name="Lindquist E."/>
            <person name="Lucas S."/>
            <person name="Pangilinan J."/>
            <person name="Proschold T."/>
            <person name="Salamov A."/>
            <person name="Schmutz J."/>
            <person name="Weeks D."/>
            <person name="Yamada T."/>
            <person name="Claverie J.M."/>
            <person name="Grigoriev I."/>
            <person name="Van Etten J."/>
            <person name="Lomsadze A."/>
            <person name="Borodovsky M."/>
        </authorList>
    </citation>
    <scope>NUCLEOTIDE SEQUENCE [LARGE SCALE GENOMIC DNA]</scope>
    <source>
        <strain evidence="8 9">C-169</strain>
    </source>
</reference>
<organism evidence="8 9">
    <name type="scientific">Coccomyxa subellipsoidea (strain C-169)</name>
    <name type="common">Green microalga</name>
    <dbReference type="NCBI Taxonomy" id="574566"/>
    <lineage>
        <taxon>Eukaryota</taxon>
        <taxon>Viridiplantae</taxon>
        <taxon>Chlorophyta</taxon>
        <taxon>core chlorophytes</taxon>
        <taxon>Trebouxiophyceae</taxon>
        <taxon>Trebouxiophyceae incertae sedis</taxon>
        <taxon>Coccomyxaceae</taxon>
        <taxon>Coccomyxa</taxon>
        <taxon>Coccomyxa subellipsoidea</taxon>
    </lineage>
</organism>
<feature type="transmembrane region" description="Helical" evidence="7">
    <location>
        <begin position="81"/>
        <end position="100"/>
    </location>
</feature>
<evidence type="ECO:0000256" key="6">
    <source>
        <dbReference type="SAM" id="MobiDB-lite"/>
    </source>
</evidence>
<gene>
    <name evidence="8" type="ORF">COCSUDRAFT_57519</name>
</gene>
<dbReference type="PANTHER" id="PTHR13929:SF0">
    <property type="entry name" value="UBIA PRENYLTRANSFERASE DOMAIN-CONTAINING PROTEIN 1"/>
    <property type="match status" value="1"/>
</dbReference>
<feature type="transmembrane region" description="Helical" evidence="7">
    <location>
        <begin position="184"/>
        <end position="204"/>
    </location>
</feature>
<dbReference type="EMBL" id="AGSI01000015">
    <property type="protein sequence ID" value="EIE20367.1"/>
    <property type="molecule type" value="Genomic_DNA"/>
</dbReference>
<dbReference type="InterPro" id="IPR026046">
    <property type="entry name" value="UBIAD1"/>
</dbReference>
<proteinExistence type="inferred from homology"/>
<keyword evidence="4 7" id="KW-1133">Transmembrane helix</keyword>
<evidence type="ECO:0008006" key="10">
    <source>
        <dbReference type="Google" id="ProtNLM"/>
    </source>
</evidence>
<evidence type="ECO:0000256" key="4">
    <source>
        <dbReference type="ARBA" id="ARBA00022989"/>
    </source>
</evidence>
<dbReference type="GO" id="GO:0009234">
    <property type="term" value="P:menaquinone biosynthetic process"/>
    <property type="evidence" value="ECO:0007669"/>
    <property type="project" value="TreeGrafter"/>
</dbReference>
<name>I0YPP8_COCSC</name>
<evidence type="ECO:0000256" key="1">
    <source>
        <dbReference type="ARBA" id="ARBA00004141"/>
    </source>
</evidence>
<feature type="compositionally biased region" description="Low complexity" evidence="6">
    <location>
        <begin position="53"/>
        <end position="66"/>
    </location>
</feature>
<dbReference type="STRING" id="574566.I0YPP8"/>
<feature type="region of interest" description="Disordered" evidence="6">
    <location>
        <begin position="1"/>
        <end position="35"/>
    </location>
</feature>
<feature type="transmembrane region" description="Helical" evidence="7">
    <location>
        <begin position="291"/>
        <end position="311"/>
    </location>
</feature>
<dbReference type="HAMAP" id="MF_01938">
    <property type="entry name" value="MenA_2"/>
    <property type="match status" value="1"/>
</dbReference>
<feature type="transmembrane region" description="Helical" evidence="7">
    <location>
        <begin position="244"/>
        <end position="270"/>
    </location>
</feature>
<dbReference type="Pfam" id="PF01040">
    <property type="entry name" value="UbiA"/>
    <property type="match status" value="1"/>
</dbReference>
<dbReference type="GO" id="GO:0042372">
    <property type="term" value="P:phylloquinone biosynthetic process"/>
    <property type="evidence" value="ECO:0007669"/>
    <property type="project" value="InterPro"/>
</dbReference>
<dbReference type="CDD" id="cd13962">
    <property type="entry name" value="PT_UbiA_UBIAD1"/>
    <property type="match status" value="1"/>
</dbReference>
<feature type="region of interest" description="Disordered" evidence="6">
    <location>
        <begin position="53"/>
        <end position="73"/>
    </location>
</feature>
<dbReference type="RefSeq" id="XP_005644911.1">
    <property type="nucleotide sequence ID" value="XM_005644854.1"/>
</dbReference>
<dbReference type="OrthoDB" id="5263at2759"/>
<feature type="transmembrane region" description="Helical" evidence="7">
    <location>
        <begin position="216"/>
        <end position="238"/>
    </location>
</feature>
<keyword evidence="5 7" id="KW-0472">Membrane</keyword>
<evidence type="ECO:0000256" key="5">
    <source>
        <dbReference type="ARBA" id="ARBA00023136"/>
    </source>
</evidence>
<sequence length="385" mass="40049">MSGSLDGTEGTPTSSSTRPSIPRSEPGQDQPNLYGEVGLLELQQRQAAAVHLPSASASSSAQGSTALQGTDSSSRERQRRLWFAAVKPPMYAVGIVPILVSAGAAYYSTGVFISACFWKLVAGATLVIAWLNLSNDAYDADTGVDQAKEESVVNLTGGNKKGVLALANACLLAGAWLLHTGTKAAGDVHVGMALALAIGMGYMYQGPPFRLSYKGLGEPLCFLAFGPLATCAFFLAQAGGVDAVGYAAVTAAAAAASVIVGATTTSVLFCSHFHQIEGDTAANKMSPLVRLGPNLGYQVLRAGVLLTYVFLDIAAALKWLPLTCLFAQILSVPSAMALLDFAKRTHQQPEAVRPLKRYALKWHMALGAALTAGFAAARLPAAAVF</sequence>
<evidence type="ECO:0000256" key="2">
    <source>
        <dbReference type="ARBA" id="ARBA00022679"/>
    </source>
</evidence>
<dbReference type="InterPro" id="IPR000537">
    <property type="entry name" value="UbiA_prenyltransferase"/>
</dbReference>
<evidence type="ECO:0000256" key="3">
    <source>
        <dbReference type="ARBA" id="ARBA00022692"/>
    </source>
</evidence>
<keyword evidence="3 7" id="KW-0812">Transmembrane</keyword>
<keyword evidence="9" id="KW-1185">Reference proteome</keyword>
<feature type="transmembrane region" description="Helical" evidence="7">
    <location>
        <begin position="162"/>
        <end position="178"/>
    </location>
</feature>
<dbReference type="NCBIfam" id="TIGR02235">
    <property type="entry name" value="menA_cyano-plnt"/>
    <property type="match status" value="1"/>
</dbReference>
<evidence type="ECO:0000256" key="7">
    <source>
        <dbReference type="SAM" id="Phobius"/>
    </source>
</evidence>